<name>A0A8R2B6G1_ACYPI</name>
<accession>A0A8R2B6G1</accession>
<protein>
    <submittedName>
        <fullName evidence="1">Uncharacterized protein</fullName>
    </submittedName>
</protein>
<dbReference type="AlphaFoldDB" id="A0A8R2B6G1"/>
<dbReference type="OrthoDB" id="6599365at2759"/>
<dbReference type="RefSeq" id="XP_008183948.1">
    <property type="nucleotide sequence ID" value="XM_008185726.3"/>
</dbReference>
<reference evidence="1" key="2">
    <citation type="submission" date="2022-06" db="UniProtKB">
        <authorList>
            <consortium name="EnsemblMetazoa"/>
        </authorList>
    </citation>
    <scope>IDENTIFICATION</scope>
</reference>
<sequence length="229" mass="26485">MKKKKKKTSRVCELHFNPCDISRTYSCWSNTSSKTTLESTETAETKEDFLQRTIKPKLNTNAIPTIFEVKHSQKVPQSPAACCKKLDWSDEPFTIKPLPLSLNKSSSHYKSQETSLQMVLIDSFKRLLENVTNINLPVGWNYFYDQTAVTYYFIKHECIQEVKAVIERQIVLTSESIIHFYAYDKLVDKEQLLINLQYPFNLIDLERVIIMFSQKQLCVGGPNALNYPG</sequence>
<organism evidence="1 2">
    <name type="scientific">Acyrthosiphon pisum</name>
    <name type="common">Pea aphid</name>
    <dbReference type="NCBI Taxonomy" id="7029"/>
    <lineage>
        <taxon>Eukaryota</taxon>
        <taxon>Metazoa</taxon>
        <taxon>Ecdysozoa</taxon>
        <taxon>Arthropoda</taxon>
        <taxon>Hexapoda</taxon>
        <taxon>Insecta</taxon>
        <taxon>Pterygota</taxon>
        <taxon>Neoptera</taxon>
        <taxon>Paraneoptera</taxon>
        <taxon>Hemiptera</taxon>
        <taxon>Sternorrhyncha</taxon>
        <taxon>Aphidomorpha</taxon>
        <taxon>Aphidoidea</taxon>
        <taxon>Aphididae</taxon>
        <taxon>Macrosiphini</taxon>
        <taxon>Acyrthosiphon</taxon>
    </lineage>
</organism>
<dbReference type="GeneID" id="103309672"/>
<dbReference type="KEGG" id="api:103309672"/>
<evidence type="ECO:0000313" key="1">
    <source>
        <dbReference type="EnsemblMetazoa" id="XP_008183948.1"/>
    </source>
</evidence>
<keyword evidence="2" id="KW-1185">Reference proteome</keyword>
<evidence type="ECO:0000313" key="2">
    <source>
        <dbReference type="Proteomes" id="UP000007819"/>
    </source>
</evidence>
<dbReference type="Proteomes" id="UP000007819">
    <property type="component" value="Chromosome A2"/>
</dbReference>
<reference evidence="2" key="1">
    <citation type="submission" date="2010-06" db="EMBL/GenBank/DDBJ databases">
        <authorList>
            <person name="Jiang H."/>
            <person name="Abraham K."/>
            <person name="Ali S."/>
            <person name="Alsbrooks S.L."/>
            <person name="Anim B.N."/>
            <person name="Anosike U.S."/>
            <person name="Attaway T."/>
            <person name="Bandaranaike D.P."/>
            <person name="Battles P.K."/>
            <person name="Bell S.N."/>
            <person name="Bell A.V."/>
            <person name="Beltran B."/>
            <person name="Bickham C."/>
            <person name="Bustamante Y."/>
            <person name="Caleb T."/>
            <person name="Canada A."/>
            <person name="Cardenas V."/>
            <person name="Carter K."/>
            <person name="Chacko J."/>
            <person name="Chandrabose M.N."/>
            <person name="Chavez D."/>
            <person name="Chavez A."/>
            <person name="Chen L."/>
            <person name="Chu H.-S."/>
            <person name="Claassen K.J."/>
            <person name="Cockrell R."/>
            <person name="Collins M."/>
            <person name="Cooper J.A."/>
            <person name="Cree A."/>
            <person name="Curry S.M."/>
            <person name="Da Y."/>
            <person name="Dao M.D."/>
            <person name="Das B."/>
            <person name="Davila M.-L."/>
            <person name="Davy-Carroll L."/>
            <person name="Denson S."/>
            <person name="Dinh H."/>
            <person name="Ebong V.E."/>
            <person name="Edwards J.R."/>
            <person name="Egan A."/>
            <person name="El-Daye J."/>
            <person name="Escobedo L."/>
            <person name="Fernandez S."/>
            <person name="Fernando P.R."/>
            <person name="Flagg N."/>
            <person name="Forbes L.D."/>
            <person name="Fowler R.G."/>
            <person name="Fu Q."/>
            <person name="Gabisi R.A."/>
            <person name="Ganer J."/>
            <person name="Garbino Pronczuk A."/>
            <person name="Garcia R.M."/>
            <person name="Garner T."/>
            <person name="Garrett T.E."/>
            <person name="Gonzalez D.A."/>
            <person name="Hamid H."/>
            <person name="Hawkins E.S."/>
            <person name="Hirani K."/>
            <person name="Hogues M.E."/>
            <person name="Hollins B."/>
            <person name="Hsiao C.-H."/>
            <person name="Jabil R."/>
            <person name="James M.L."/>
            <person name="Jhangiani S.N."/>
            <person name="Johnson B."/>
            <person name="Johnson Q."/>
            <person name="Joshi V."/>
            <person name="Kalu J.B."/>
            <person name="Kam C."/>
            <person name="Kashfia A."/>
            <person name="Keebler J."/>
            <person name="Kisamo H."/>
            <person name="Kovar C.L."/>
            <person name="Lago L.A."/>
            <person name="Lai C.-Y."/>
            <person name="Laidlaw J."/>
            <person name="Lara F."/>
            <person name="Le T.-K."/>
            <person name="Lee S.L."/>
            <person name="Legall F.H."/>
            <person name="Lemon S.J."/>
            <person name="Lewis L.R."/>
            <person name="Li B."/>
            <person name="Liu Y."/>
            <person name="Liu Y.-S."/>
            <person name="Lopez J."/>
            <person name="Lozado R.J."/>
            <person name="Lu J."/>
            <person name="Madu R.C."/>
            <person name="Maheshwari M."/>
            <person name="Maheshwari R."/>
            <person name="Malloy K."/>
            <person name="Martinez E."/>
            <person name="Mathew T."/>
            <person name="Mercado I.C."/>
            <person name="Mercado C."/>
            <person name="Meyer B."/>
            <person name="Montgomery K."/>
            <person name="Morgan M.B."/>
            <person name="Munidasa M."/>
            <person name="Nazareth L.V."/>
            <person name="Nelson J."/>
            <person name="Ng B.M."/>
            <person name="Nguyen N.B."/>
            <person name="Nguyen P.Q."/>
            <person name="Nguyen T."/>
            <person name="Obregon M."/>
            <person name="Okwuonu G.O."/>
            <person name="Onwere C.G."/>
            <person name="Orozco G."/>
            <person name="Parra A."/>
            <person name="Patel S."/>
            <person name="Patil S."/>
            <person name="Perez A."/>
            <person name="Perez Y."/>
            <person name="Pham C."/>
            <person name="Primus E.L."/>
            <person name="Pu L.-L."/>
            <person name="Puazo M."/>
            <person name="Qin X."/>
            <person name="Quiroz J.B."/>
            <person name="Reese J."/>
            <person name="Richards S."/>
            <person name="Rives C.M."/>
            <person name="Robberts R."/>
            <person name="Ruiz S.J."/>
            <person name="Ruiz M.J."/>
            <person name="Santibanez J."/>
            <person name="Schneider B.W."/>
            <person name="Sisson I."/>
            <person name="Smith M."/>
            <person name="Sodergren E."/>
            <person name="Song X.-Z."/>
            <person name="Song B.B."/>
            <person name="Summersgill H."/>
            <person name="Thelus R."/>
            <person name="Thornton R.D."/>
            <person name="Trejos Z.Y."/>
            <person name="Usmani K."/>
            <person name="Vattathil S."/>
            <person name="Villasana D."/>
            <person name="Walker D.L."/>
            <person name="Wang S."/>
            <person name="Wang K."/>
            <person name="White C.S."/>
            <person name="Williams A.C."/>
            <person name="Williamson J."/>
            <person name="Wilson K."/>
            <person name="Woghiren I.O."/>
            <person name="Woodworth J.R."/>
            <person name="Worley K.C."/>
            <person name="Wright R.A."/>
            <person name="Wu W."/>
            <person name="Young L."/>
            <person name="Zhang L."/>
            <person name="Zhang J."/>
            <person name="Zhu Y."/>
            <person name="Muzny D.M."/>
            <person name="Weinstock G."/>
            <person name="Gibbs R.A."/>
        </authorList>
    </citation>
    <scope>NUCLEOTIDE SEQUENCE [LARGE SCALE GENOMIC DNA]</scope>
    <source>
        <strain evidence="2">LSR1</strain>
    </source>
</reference>
<dbReference type="EnsemblMetazoa" id="XM_008185726.3">
    <property type="protein sequence ID" value="XP_008183948.1"/>
    <property type="gene ID" value="LOC103309672"/>
</dbReference>
<proteinExistence type="predicted"/>